<evidence type="ECO:0000313" key="2">
    <source>
        <dbReference type="EMBL" id="MEF2256057.1"/>
    </source>
</evidence>
<dbReference type="InterPro" id="IPR021354">
    <property type="entry name" value="DUF2975"/>
</dbReference>
<dbReference type="EMBL" id="JAZHOV010000007">
    <property type="protein sequence ID" value="MEF2256057.1"/>
    <property type="molecule type" value="Genomic_DNA"/>
</dbReference>
<name>A0ABU7V8N7_9MICO</name>
<organism evidence="2 3">
    <name type="scientific">Microbacterium schleiferi</name>
    <dbReference type="NCBI Taxonomy" id="69362"/>
    <lineage>
        <taxon>Bacteria</taxon>
        <taxon>Bacillati</taxon>
        <taxon>Actinomycetota</taxon>
        <taxon>Actinomycetes</taxon>
        <taxon>Micrococcales</taxon>
        <taxon>Microbacteriaceae</taxon>
        <taxon>Microbacterium</taxon>
    </lineage>
</organism>
<gene>
    <name evidence="2" type="ORF">V2V91_13080</name>
</gene>
<accession>A0ABU7V8N7</accession>
<evidence type="ECO:0000313" key="3">
    <source>
        <dbReference type="Proteomes" id="UP001351900"/>
    </source>
</evidence>
<keyword evidence="1" id="KW-0472">Membrane</keyword>
<proteinExistence type="predicted"/>
<dbReference type="RefSeq" id="WP_331792174.1">
    <property type="nucleotide sequence ID" value="NZ_BAAAUO010000012.1"/>
</dbReference>
<comment type="caution">
    <text evidence="2">The sequence shown here is derived from an EMBL/GenBank/DDBJ whole genome shotgun (WGS) entry which is preliminary data.</text>
</comment>
<keyword evidence="3" id="KW-1185">Reference proteome</keyword>
<evidence type="ECO:0000256" key="1">
    <source>
        <dbReference type="SAM" id="Phobius"/>
    </source>
</evidence>
<reference evidence="2 3" key="1">
    <citation type="submission" date="2024-01" db="EMBL/GenBank/DDBJ databases">
        <title>the genome sequence of strain Microbacterium schleiferi NBRC 15075.</title>
        <authorList>
            <person name="Ding Y."/>
            <person name="Zhang G."/>
        </authorList>
    </citation>
    <scope>NUCLEOTIDE SEQUENCE [LARGE SCALE GENOMIC DNA]</scope>
    <source>
        <strain evidence="2 3">NBRC 15075</strain>
    </source>
</reference>
<feature type="transmembrane region" description="Helical" evidence="1">
    <location>
        <begin position="50"/>
        <end position="75"/>
    </location>
</feature>
<feature type="transmembrane region" description="Helical" evidence="1">
    <location>
        <begin position="12"/>
        <end position="30"/>
    </location>
</feature>
<keyword evidence="1" id="KW-0812">Transmembrane</keyword>
<feature type="transmembrane region" description="Helical" evidence="1">
    <location>
        <begin position="87"/>
        <end position="109"/>
    </location>
</feature>
<sequence length="158" mass="16391">MRNVVIVATKALIVALFAAIVFVQVAYVPANARSFAQAAPEFAALELPGILLVDALLLCGQVVLVCVWALLSLAAEDRIFDNAAFRWVDIIIGSIVVAGLLIVAGLVVLDAASAGGPFTALAGLISLICAAGLALVVVVMRGLLRQATQLRQDLSEVV</sequence>
<dbReference type="Pfam" id="PF11188">
    <property type="entry name" value="DUF2975"/>
    <property type="match status" value="1"/>
</dbReference>
<keyword evidence="1" id="KW-1133">Transmembrane helix</keyword>
<feature type="transmembrane region" description="Helical" evidence="1">
    <location>
        <begin position="121"/>
        <end position="144"/>
    </location>
</feature>
<dbReference type="Proteomes" id="UP001351900">
    <property type="component" value="Unassembled WGS sequence"/>
</dbReference>
<protein>
    <submittedName>
        <fullName evidence="2">DUF2975 domain-containing protein</fullName>
    </submittedName>
</protein>